<dbReference type="RefSeq" id="WP_255226638.1">
    <property type="nucleotide sequence ID" value="NZ_JAJEKE010000003.1"/>
</dbReference>
<organism evidence="2 3">
    <name type="scientific">Lutispora saccharofermentans</name>
    <dbReference type="NCBI Taxonomy" id="3024236"/>
    <lineage>
        <taxon>Bacteria</taxon>
        <taxon>Bacillati</taxon>
        <taxon>Bacillota</taxon>
        <taxon>Clostridia</taxon>
        <taxon>Lutisporales</taxon>
        <taxon>Lutisporaceae</taxon>
        <taxon>Lutispora</taxon>
    </lineage>
</organism>
<feature type="chain" id="PRO_5047056371" evidence="1">
    <location>
        <begin position="27"/>
        <end position="145"/>
    </location>
</feature>
<dbReference type="Pfam" id="PF10925">
    <property type="entry name" value="DUF2680"/>
    <property type="match status" value="1"/>
</dbReference>
<name>A0ABT1NCZ3_9FIRM</name>
<reference evidence="2 3" key="1">
    <citation type="submission" date="2021-10" db="EMBL/GenBank/DDBJ databases">
        <title>Lutispora strain m25 sp. nov., a thermophilic, non-spore-forming bacterium isolated from a lab-scale methanogenic bioreactor digesting anaerobic sludge.</title>
        <authorList>
            <person name="El Houari A."/>
            <person name="Mcdonald J."/>
        </authorList>
    </citation>
    <scope>NUCLEOTIDE SEQUENCE [LARGE SCALE GENOMIC DNA]</scope>
    <source>
        <strain evidence="3">m25</strain>
    </source>
</reference>
<gene>
    <name evidence="2" type="ORF">LJD61_06110</name>
</gene>
<keyword evidence="1" id="KW-0732">Signal</keyword>
<dbReference type="Proteomes" id="UP001651880">
    <property type="component" value="Unassembled WGS sequence"/>
</dbReference>
<sequence>MTKLKKLAVIGTMVLTLAATSVTAFAAAYDSPADVVAGLTGKTVESVIAERRETNKTYGTIANEAGKLEEFKDKILEAKKAILAEKVAAGTMTQEEADKIIAALEQNQALCDGTGSARIGLRMGAGFGRMNGGGRGMGNAFGQVR</sequence>
<keyword evidence="3" id="KW-1185">Reference proteome</keyword>
<proteinExistence type="predicted"/>
<feature type="signal peptide" evidence="1">
    <location>
        <begin position="1"/>
        <end position="26"/>
    </location>
</feature>
<evidence type="ECO:0000256" key="1">
    <source>
        <dbReference type="SAM" id="SignalP"/>
    </source>
</evidence>
<evidence type="ECO:0000313" key="2">
    <source>
        <dbReference type="EMBL" id="MCQ1529122.1"/>
    </source>
</evidence>
<protein>
    <submittedName>
        <fullName evidence="2">YckD family protein</fullName>
    </submittedName>
</protein>
<comment type="caution">
    <text evidence="2">The sequence shown here is derived from an EMBL/GenBank/DDBJ whole genome shotgun (WGS) entry which is preliminary data.</text>
</comment>
<dbReference type="InterPro" id="IPR024485">
    <property type="entry name" value="DUF2680"/>
</dbReference>
<accession>A0ABT1NCZ3</accession>
<evidence type="ECO:0000313" key="3">
    <source>
        <dbReference type="Proteomes" id="UP001651880"/>
    </source>
</evidence>
<dbReference type="EMBL" id="JAJEKE010000003">
    <property type="protein sequence ID" value="MCQ1529122.1"/>
    <property type="molecule type" value="Genomic_DNA"/>
</dbReference>